<dbReference type="GO" id="GO:0097510">
    <property type="term" value="P:base-excision repair, AP site formation via deaminated base removal"/>
    <property type="evidence" value="ECO:0007669"/>
    <property type="project" value="TreeGrafter"/>
</dbReference>
<dbReference type="PANTHER" id="PTHR11264">
    <property type="entry name" value="URACIL-DNA GLYCOSYLASE"/>
    <property type="match status" value="1"/>
</dbReference>
<dbReference type="AlphaFoldDB" id="A0A1I8BQH0"/>
<dbReference type="NCBIfam" id="NF003592">
    <property type="entry name" value="PRK05254.1-5"/>
    <property type="match status" value="1"/>
</dbReference>
<keyword evidence="11" id="KW-1185">Reference proteome</keyword>
<dbReference type="GO" id="GO:0005739">
    <property type="term" value="C:mitochondrion"/>
    <property type="evidence" value="ECO:0007669"/>
    <property type="project" value="UniProtKB-SubCell"/>
</dbReference>
<evidence type="ECO:0000256" key="6">
    <source>
        <dbReference type="ARBA" id="ARBA00023204"/>
    </source>
</evidence>
<dbReference type="OMA" id="PWTRQGV"/>
<keyword evidence="4 7" id="KW-0227">DNA damage</keyword>
<dbReference type="NCBIfam" id="TIGR00628">
    <property type="entry name" value="ung"/>
    <property type="match status" value="1"/>
</dbReference>
<dbReference type="FunFam" id="3.40.470.10:FF:000001">
    <property type="entry name" value="Uracil-DNA glycosylase"/>
    <property type="match status" value="1"/>
</dbReference>
<dbReference type="InterPro" id="IPR005122">
    <property type="entry name" value="Uracil-DNA_glycosylase-like"/>
</dbReference>
<dbReference type="SMART" id="SM00987">
    <property type="entry name" value="UreE_C"/>
    <property type="match status" value="1"/>
</dbReference>
<evidence type="ECO:0000256" key="1">
    <source>
        <dbReference type="ARBA" id="ARBA00001400"/>
    </source>
</evidence>
<name>A0A1I8BQH0_MELHA</name>
<dbReference type="SMART" id="SM00986">
    <property type="entry name" value="UDG"/>
    <property type="match status" value="1"/>
</dbReference>
<dbReference type="NCBIfam" id="NF003588">
    <property type="entry name" value="PRK05254.1-1"/>
    <property type="match status" value="1"/>
</dbReference>
<protein>
    <recommendedName>
        <fullName evidence="3 7">Uracil-DNA glycosylase</fullName>
        <shortName evidence="7">UDG</shortName>
        <ecNumber evidence="3 7">3.2.2.27</ecNumber>
    </recommendedName>
</protein>
<dbReference type="Pfam" id="PF03167">
    <property type="entry name" value="UDG"/>
    <property type="match status" value="1"/>
</dbReference>
<feature type="domain" description="Uracil-DNA glycosylase-like" evidence="10">
    <location>
        <begin position="140"/>
        <end position="301"/>
    </location>
</feature>
<keyword evidence="7" id="KW-0496">Mitochondrion</keyword>
<keyword evidence="6 7" id="KW-0234">DNA repair</keyword>
<evidence type="ECO:0000256" key="8">
    <source>
        <dbReference type="PROSITE-ProRule" id="PRU10072"/>
    </source>
</evidence>
<evidence type="ECO:0000256" key="7">
    <source>
        <dbReference type="HAMAP-Rule" id="MF_03166"/>
    </source>
</evidence>
<evidence type="ECO:0000256" key="4">
    <source>
        <dbReference type="ARBA" id="ARBA00022763"/>
    </source>
</evidence>
<feature type="active site" description="Proton acceptor" evidence="7 8">
    <location>
        <position position="155"/>
    </location>
</feature>
<dbReference type="NCBIfam" id="NF003589">
    <property type="entry name" value="PRK05254.1-2"/>
    <property type="match status" value="1"/>
</dbReference>
<evidence type="ECO:0000256" key="3">
    <source>
        <dbReference type="ARBA" id="ARBA00012030"/>
    </source>
</evidence>
<keyword evidence="7" id="KW-0539">Nucleus</keyword>
<dbReference type="SUPFAM" id="SSF52141">
    <property type="entry name" value="Uracil-DNA glycosylase-like"/>
    <property type="match status" value="1"/>
</dbReference>
<evidence type="ECO:0000313" key="12">
    <source>
        <dbReference type="WBParaSite" id="MhA1_Contig42.frz3.gene34"/>
    </source>
</evidence>
<reference evidence="12" key="1">
    <citation type="submission" date="2016-11" db="UniProtKB">
        <authorList>
            <consortium name="WormBaseParasite"/>
        </authorList>
    </citation>
    <scope>IDENTIFICATION</scope>
</reference>
<dbReference type="PROSITE" id="PS00130">
    <property type="entry name" value="U_DNA_GLYCOSYLASE"/>
    <property type="match status" value="1"/>
</dbReference>
<dbReference type="Gene3D" id="3.40.470.10">
    <property type="entry name" value="Uracil-DNA glycosylase-like domain"/>
    <property type="match status" value="1"/>
</dbReference>
<dbReference type="EC" id="3.2.2.27" evidence="3 7"/>
<organism evidence="11 12">
    <name type="scientific">Meloidogyne hapla</name>
    <name type="common">Root-knot nematode worm</name>
    <dbReference type="NCBI Taxonomy" id="6305"/>
    <lineage>
        <taxon>Eukaryota</taxon>
        <taxon>Metazoa</taxon>
        <taxon>Ecdysozoa</taxon>
        <taxon>Nematoda</taxon>
        <taxon>Chromadorea</taxon>
        <taxon>Rhabditida</taxon>
        <taxon>Tylenchina</taxon>
        <taxon>Tylenchomorpha</taxon>
        <taxon>Tylenchoidea</taxon>
        <taxon>Meloidogynidae</taxon>
        <taxon>Meloidogyninae</taxon>
        <taxon>Meloidogyne</taxon>
    </lineage>
</organism>
<proteinExistence type="inferred from homology"/>
<dbReference type="HAMAP" id="MF_00148">
    <property type="entry name" value="UDG"/>
    <property type="match status" value="1"/>
</dbReference>
<evidence type="ECO:0000256" key="9">
    <source>
        <dbReference type="RuleBase" id="RU003780"/>
    </source>
</evidence>
<dbReference type="PANTHER" id="PTHR11264:SF7">
    <property type="entry name" value="URACIL-DNA GLYCOSYLASE"/>
    <property type="match status" value="1"/>
</dbReference>
<evidence type="ECO:0000256" key="2">
    <source>
        <dbReference type="ARBA" id="ARBA00008184"/>
    </source>
</evidence>
<evidence type="ECO:0000256" key="5">
    <source>
        <dbReference type="ARBA" id="ARBA00022801"/>
    </source>
</evidence>
<evidence type="ECO:0000313" key="11">
    <source>
        <dbReference type="Proteomes" id="UP000095281"/>
    </source>
</evidence>
<comment type="catalytic activity">
    <reaction evidence="1 7 9">
        <text>Hydrolyzes single-stranded DNA or mismatched double-stranded DNA and polynucleotides, releasing free uracil.</text>
        <dbReference type="EC" id="3.2.2.27"/>
    </reaction>
</comment>
<dbReference type="GO" id="GO:0004844">
    <property type="term" value="F:uracil DNA N-glycosylase activity"/>
    <property type="evidence" value="ECO:0007669"/>
    <property type="project" value="UniProtKB-UniRule"/>
</dbReference>
<dbReference type="InterPro" id="IPR018085">
    <property type="entry name" value="Ura-DNA_Glyclase_AS"/>
</dbReference>
<dbReference type="Proteomes" id="UP000095281">
    <property type="component" value="Unplaced"/>
</dbReference>
<dbReference type="InterPro" id="IPR002043">
    <property type="entry name" value="UDG_fam1"/>
</dbReference>
<dbReference type="WBParaSite" id="MhA1_Contig42.frz3.gene34">
    <property type="protein sequence ID" value="MhA1_Contig42.frz3.gene34"/>
    <property type="gene ID" value="MhA1_Contig42.frz3.gene34"/>
</dbReference>
<comment type="function">
    <text evidence="7 9">Excises uracil residues from the DNA which can arise as a result of misincorporation of dUMP residues by DNA polymerase or due to deamination of cytosine.</text>
</comment>
<dbReference type="CDD" id="cd10027">
    <property type="entry name" value="UDG-F1-like"/>
    <property type="match status" value="1"/>
</dbReference>
<keyword evidence="5 7" id="KW-0378">Hydrolase</keyword>
<dbReference type="InterPro" id="IPR036895">
    <property type="entry name" value="Uracil-DNA_glycosylase-like_sf"/>
</dbReference>
<comment type="subcellular location">
    <subcellularLocation>
        <location evidence="7">Mitochondrion</location>
    </subcellularLocation>
    <subcellularLocation>
        <location evidence="7">Nucleus</location>
    </subcellularLocation>
</comment>
<comment type="similarity">
    <text evidence="2 7 9">Belongs to the uracil-DNA glycosylase (UDG) superfamily. UNG family.</text>
</comment>
<evidence type="ECO:0000259" key="10">
    <source>
        <dbReference type="SMART" id="SM00986"/>
    </source>
</evidence>
<sequence length="317" mass="35894">MPSKQLTLIELFTKSAGKENAGNKRILSCRSIGDSPERKRLVFIFTNLLPPIKPNDENIQSNTSTTILKEQNQQLSSSSPWPNEQLSSIFCTLVEPEWRKLLTSELKKEYVKSIHQFLISQYEKGTNIFPPRSLIFNAFNLTPFNEIKVILLGQDPYHNLSQAHGLCFSVPRGTPPPPSLKNIYKELSSEFSDFKIPNHGELTCWARQGIFMLNATLTVEAHKANSHSNIGWQIFTDSVIKLISSKSKNGVVFLLWGGFAHRKEKLVDKNRHRVVKTAHPSPLSATKFHGSKCFSKTNDLLKELGREPVDWNVVLNN</sequence>
<accession>A0A1I8BQH0</accession>
<dbReference type="GO" id="GO:0005634">
    <property type="term" value="C:nucleus"/>
    <property type="evidence" value="ECO:0007669"/>
    <property type="project" value="UniProtKB-SubCell"/>
</dbReference>